<feature type="domain" description="HTH cro/C1-type" evidence="2">
    <location>
        <begin position="20"/>
        <end position="81"/>
    </location>
</feature>
<evidence type="ECO:0000259" key="2">
    <source>
        <dbReference type="PROSITE" id="PS50943"/>
    </source>
</evidence>
<gene>
    <name evidence="3" type="ORF">Dfulv_39205</name>
</gene>
<proteinExistence type="predicted"/>
<sequence length="447" mass="46450">MLSTESGSSVAEGEPLGVLLTQLRMAQGKSQLRLAELLCAASGVPTVTRHEISRWEREERIPSRTWLGWLALVLDVPLDDLERAAALTRRRREVVPPRPATTPVGSRPPTSSTGGRSGDRSAPATAAGRPAGHTTVSGISDERIAELRRMDDLLTGPELAALVGAGLRAAVRRVAGRSRGHGADATDLARVAELAQLRAWVAADTGAGPRAPVVAPAVRHGLRVALAGGHRPLAGHLLGCLAQTAAEDGSGPAALRLARAARRTAAPADAATGALLWLREAYAAAVCGDRRACDAALAAAERAHARREPELDPPWLYWLDDAHLTASAGRCHAALGRPRLALPLLSTALAAPGLRFRAAGLVSVAAARAHADAGDLDAACAAAGEALLACVRSGSVRVLRELRRVEPALGRARAFRDYAGMSESARSYLPGAQDGHRVGSATARVSG</sequence>
<keyword evidence="4" id="KW-1185">Reference proteome</keyword>
<evidence type="ECO:0000313" key="3">
    <source>
        <dbReference type="EMBL" id="UWP81101.1"/>
    </source>
</evidence>
<protein>
    <submittedName>
        <fullName evidence="3">Helix-turn-helix domain-containing protein</fullName>
    </submittedName>
</protein>
<evidence type="ECO:0000313" key="4">
    <source>
        <dbReference type="Proteomes" id="UP001059617"/>
    </source>
</evidence>
<dbReference type="Proteomes" id="UP001059617">
    <property type="component" value="Chromosome"/>
</dbReference>
<dbReference type="Gene3D" id="1.10.260.40">
    <property type="entry name" value="lambda repressor-like DNA-binding domains"/>
    <property type="match status" value="1"/>
</dbReference>
<feature type="compositionally biased region" description="Low complexity" evidence="1">
    <location>
        <begin position="101"/>
        <end position="114"/>
    </location>
</feature>
<feature type="region of interest" description="Disordered" evidence="1">
    <location>
        <begin position="92"/>
        <end position="140"/>
    </location>
</feature>
<dbReference type="PROSITE" id="PS50943">
    <property type="entry name" value="HTH_CROC1"/>
    <property type="match status" value="1"/>
</dbReference>
<reference evidence="3" key="2">
    <citation type="submission" date="2022-09" db="EMBL/GenBank/DDBJ databases">
        <title>Biosynthetic gene clusters of Dactylosporangioum fulvum.</title>
        <authorList>
            <person name="Caradec T."/>
        </authorList>
    </citation>
    <scope>NUCLEOTIDE SEQUENCE</scope>
    <source>
        <strain evidence="3">NRRL B-16292</strain>
    </source>
</reference>
<dbReference type="EMBL" id="CP073720">
    <property type="protein sequence ID" value="UWP81101.1"/>
    <property type="molecule type" value="Genomic_DNA"/>
</dbReference>
<name>A0ABY5VZ96_9ACTN</name>
<dbReference type="InterPro" id="IPR001387">
    <property type="entry name" value="Cro/C1-type_HTH"/>
</dbReference>
<evidence type="ECO:0000256" key="1">
    <source>
        <dbReference type="SAM" id="MobiDB-lite"/>
    </source>
</evidence>
<accession>A0ABY5VZ96</accession>
<dbReference type="InterPro" id="IPR010982">
    <property type="entry name" value="Lambda_DNA-bd_dom_sf"/>
</dbReference>
<dbReference type="CDD" id="cd00093">
    <property type="entry name" value="HTH_XRE"/>
    <property type="match status" value="1"/>
</dbReference>
<dbReference type="RefSeq" id="WP_259858864.1">
    <property type="nucleotide sequence ID" value="NZ_CP073720.1"/>
</dbReference>
<reference evidence="3" key="1">
    <citation type="submission" date="2021-04" db="EMBL/GenBank/DDBJ databases">
        <authorList>
            <person name="Hartkoorn R.C."/>
            <person name="Beaudoing E."/>
            <person name="Hot D."/>
        </authorList>
    </citation>
    <scope>NUCLEOTIDE SEQUENCE</scope>
    <source>
        <strain evidence="3">NRRL B-16292</strain>
    </source>
</reference>
<organism evidence="3 4">
    <name type="scientific">Dactylosporangium fulvum</name>
    <dbReference type="NCBI Taxonomy" id="53359"/>
    <lineage>
        <taxon>Bacteria</taxon>
        <taxon>Bacillati</taxon>
        <taxon>Actinomycetota</taxon>
        <taxon>Actinomycetes</taxon>
        <taxon>Micromonosporales</taxon>
        <taxon>Micromonosporaceae</taxon>
        <taxon>Dactylosporangium</taxon>
    </lineage>
</organism>
<dbReference type="SUPFAM" id="SSF47413">
    <property type="entry name" value="lambda repressor-like DNA-binding domains"/>
    <property type="match status" value="1"/>
</dbReference>